<evidence type="ECO:0000313" key="1">
    <source>
        <dbReference type="EMBL" id="TWG81769.1"/>
    </source>
</evidence>
<evidence type="ECO:0000313" key="2">
    <source>
        <dbReference type="Proteomes" id="UP000318141"/>
    </source>
</evidence>
<organism evidence="1 2">
    <name type="scientific">Cupriavidus gilardii J11</name>
    <dbReference type="NCBI Taxonomy" id="936133"/>
    <lineage>
        <taxon>Bacteria</taxon>
        <taxon>Pseudomonadati</taxon>
        <taxon>Pseudomonadota</taxon>
        <taxon>Betaproteobacteria</taxon>
        <taxon>Burkholderiales</taxon>
        <taxon>Burkholderiaceae</taxon>
        <taxon>Cupriavidus</taxon>
    </lineage>
</organism>
<name>A0A562B9Y0_9BURK</name>
<dbReference type="OrthoDB" id="8970320at2"/>
<gene>
    <name evidence="1" type="ORF">L602_000400000880</name>
</gene>
<dbReference type="AlphaFoldDB" id="A0A562B9Y0"/>
<protein>
    <recommendedName>
        <fullName evidence="3">AP2 domain-containing protein</fullName>
    </recommendedName>
</protein>
<dbReference type="Proteomes" id="UP000318141">
    <property type="component" value="Unassembled WGS sequence"/>
</dbReference>
<proteinExistence type="predicted"/>
<comment type="caution">
    <text evidence="1">The sequence shown here is derived from an EMBL/GenBank/DDBJ whole genome shotgun (WGS) entry which is preliminary data.</text>
</comment>
<dbReference type="EMBL" id="VLJN01000034">
    <property type="protein sequence ID" value="TWG81769.1"/>
    <property type="molecule type" value="Genomic_DNA"/>
</dbReference>
<evidence type="ECO:0008006" key="3">
    <source>
        <dbReference type="Google" id="ProtNLM"/>
    </source>
</evidence>
<sequence length="81" mass="9292">MKNNQKQYTVAVHPIQQHPGRWFATYVVSRYENGREHVLESRSLRESLHRTEAKAKHAARRAGEVAISRLAGNFLSTHVGR</sequence>
<reference evidence="1 2" key="1">
    <citation type="submission" date="2019-07" db="EMBL/GenBank/DDBJ databases">
        <title>Genome sequencing of lignin-degrading bacterial isolates.</title>
        <authorList>
            <person name="Gladden J."/>
        </authorList>
    </citation>
    <scope>NUCLEOTIDE SEQUENCE [LARGE SCALE GENOMIC DNA]</scope>
    <source>
        <strain evidence="1 2">J11</strain>
    </source>
</reference>
<accession>A0A562B9Y0</accession>
<keyword evidence="2" id="KW-1185">Reference proteome</keyword>